<reference evidence="1 2" key="1">
    <citation type="submission" date="2019-09" db="EMBL/GenBank/DDBJ databases">
        <title>In-depth cultivation of the pig gut microbiome towards novel bacterial diversity and tailored functional studies.</title>
        <authorList>
            <person name="Wylensek D."/>
            <person name="Hitch T.C.A."/>
            <person name="Clavel T."/>
        </authorList>
    </citation>
    <scope>NUCLEOTIDE SEQUENCE [LARGE SCALE GENOMIC DNA]</scope>
    <source>
        <strain evidence="1 2">WCA3-693-APC-4?</strain>
    </source>
</reference>
<organism evidence="1 2">
    <name type="scientific">Tissierella pigra</name>
    <dbReference type="NCBI Taxonomy" id="2607614"/>
    <lineage>
        <taxon>Bacteria</taxon>
        <taxon>Bacillati</taxon>
        <taxon>Bacillota</taxon>
        <taxon>Tissierellia</taxon>
        <taxon>Tissierellales</taxon>
        <taxon>Tissierellaceae</taxon>
        <taxon>Tissierella</taxon>
    </lineage>
</organism>
<comment type="caution">
    <text evidence="1">The sequence shown here is derived from an EMBL/GenBank/DDBJ whole genome shotgun (WGS) entry which is preliminary data.</text>
</comment>
<dbReference type="InterPro" id="IPR014942">
    <property type="entry name" value="AbiEii"/>
</dbReference>
<name>A0A6N7XJ82_9FIRM</name>
<evidence type="ECO:0000313" key="2">
    <source>
        <dbReference type="Proteomes" id="UP000469523"/>
    </source>
</evidence>
<proteinExistence type="predicted"/>
<dbReference type="Pfam" id="PF08843">
    <property type="entry name" value="AbiEii"/>
    <property type="match status" value="1"/>
</dbReference>
<evidence type="ECO:0000313" key="1">
    <source>
        <dbReference type="EMBL" id="MSU02109.1"/>
    </source>
</evidence>
<sequence>MNNNPASILAKLKNESIKRDIPSQQMITLFLQEEFSRRLGKSEYRDKFILKGGFLLFSLGAGDTRATMDSDYLMKHLSNEEESVKNTIKEILEIDNNNSIIFEFMGMERITEQNDYHGLRIKLIGSIGRSKTPIFVDLGVGDVIIPGSKIIKLETIIEGFEEPEIRAYSMETIVAEKLDAILYLMEASSRMKDYYDIYYLAISKNFDGNILREAIHNTFKNRRHLDFIKNIHEVNKFKERENLNNMWNRFIEKEIKISIEFNKVIDIILELTLPICRSIEDKEQYNKTWDFKELRYI</sequence>
<accession>A0A6N7XJ82</accession>
<protein>
    <submittedName>
        <fullName evidence="1">Nucleotidyl transferase AbiEii/AbiGii toxin family protein</fullName>
    </submittedName>
</protein>
<dbReference type="RefSeq" id="WP_154440761.1">
    <property type="nucleotide sequence ID" value="NZ_JAHLPJ010000002.1"/>
</dbReference>
<dbReference type="EMBL" id="VUNQ01000025">
    <property type="protein sequence ID" value="MSU02109.1"/>
    <property type="molecule type" value="Genomic_DNA"/>
</dbReference>
<dbReference type="GO" id="GO:0016740">
    <property type="term" value="F:transferase activity"/>
    <property type="evidence" value="ECO:0007669"/>
    <property type="project" value="UniProtKB-KW"/>
</dbReference>
<dbReference type="AlphaFoldDB" id="A0A6N7XJ82"/>
<keyword evidence="1" id="KW-0808">Transferase</keyword>
<dbReference type="Proteomes" id="UP000469523">
    <property type="component" value="Unassembled WGS sequence"/>
</dbReference>
<keyword evidence="2" id="KW-1185">Reference proteome</keyword>
<gene>
    <name evidence="1" type="ORF">FYJ83_11570</name>
</gene>